<keyword evidence="3" id="KW-1185">Reference proteome</keyword>
<dbReference type="Pfam" id="PF06658">
    <property type="entry name" value="DUF1168"/>
    <property type="match status" value="1"/>
</dbReference>
<feature type="compositionally biased region" description="Basic residues" evidence="1">
    <location>
        <begin position="131"/>
        <end position="146"/>
    </location>
</feature>
<feature type="region of interest" description="Disordered" evidence="1">
    <location>
        <begin position="1"/>
        <end position="33"/>
    </location>
</feature>
<gene>
    <name evidence="2" type="ORF">B0A55_08036</name>
</gene>
<sequence length="219" mass="23779">MSEPIPESIPTSSDRRSHRPTKKRALTPVSQQSAQVEALFAHPDRPINLPPSSTSLGKNLAPPLEIVTNVQGSSAGAGSGEFHVYKASRRREYERLRVMDEEVAREEADREFEAKKAEQRRRDEEVSERNRAKREKAKLRAKKGKAGKAGQGGGVVEEGGGNSAGGDGGVKKKLAPRKMDLTERDADGRADGHEAREAMRQDGQASGEDGGGITFHDED</sequence>
<feature type="compositionally biased region" description="Low complexity" evidence="1">
    <location>
        <begin position="1"/>
        <end position="12"/>
    </location>
</feature>
<accession>A0A4U0X544</accession>
<dbReference type="EMBL" id="NAJQ01000373">
    <property type="protein sequence ID" value="TKA70981.1"/>
    <property type="molecule type" value="Genomic_DNA"/>
</dbReference>
<dbReference type="GO" id="GO:0019901">
    <property type="term" value="F:protein kinase binding"/>
    <property type="evidence" value="ECO:0007669"/>
    <property type="project" value="TreeGrafter"/>
</dbReference>
<dbReference type="GO" id="GO:0005730">
    <property type="term" value="C:nucleolus"/>
    <property type="evidence" value="ECO:0007669"/>
    <property type="project" value="TreeGrafter"/>
</dbReference>
<dbReference type="STRING" id="329884.A0A4U0X544"/>
<dbReference type="GO" id="GO:0004860">
    <property type="term" value="F:protein kinase inhibitor activity"/>
    <property type="evidence" value="ECO:0007669"/>
    <property type="project" value="TreeGrafter"/>
</dbReference>
<feature type="compositionally biased region" description="Basic residues" evidence="1">
    <location>
        <begin position="16"/>
        <end position="25"/>
    </location>
</feature>
<reference evidence="2 3" key="1">
    <citation type="submission" date="2017-03" db="EMBL/GenBank/DDBJ databases">
        <title>Genomes of endolithic fungi from Antarctica.</title>
        <authorList>
            <person name="Coleine C."/>
            <person name="Masonjones S."/>
            <person name="Stajich J.E."/>
        </authorList>
    </citation>
    <scope>NUCLEOTIDE SEQUENCE [LARGE SCALE GENOMIC DNA]</scope>
    <source>
        <strain evidence="2 3">CCFEE 5184</strain>
    </source>
</reference>
<dbReference type="InterPro" id="IPR009548">
    <property type="entry name" value="Prkrip1"/>
</dbReference>
<proteinExistence type="predicted"/>
<feature type="compositionally biased region" description="Basic and acidic residues" evidence="1">
    <location>
        <begin position="103"/>
        <end position="130"/>
    </location>
</feature>
<evidence type="ECO:0000313" key="2">
    <source>
        <dbReference type="EMBL" id="TKA70981.1"/>
    </source>
</evidence>
<feature type="region of interest" description="Disordered" evidence="1">
    <location>
        <begin position="103"/>
        <end position="219"/>
    </location>
</feature>
<dbReference type="AlphaFoldDB" id="A0A4U0X544"/>
<feature type="compositionally biased region" description="Basic and acidic residues" evidence="1">
    <location>
        <begin position="177"/>
        <end position="200"/>
    </location>
</feature>
<dbReference type="PANTHER" id="PTHR13507">
    <property type="entry name" value="PRKR-INTERACTING PROTEIN 1"/>
    <property type="match status" value="1"/>
</dbReference>
<feature type="compositionally biased region" description="Gly residues" evidence="1">
    <location>
        <begin position="147"/>
        <end position="168"/>
    </location>
</feature>
<protein>
    <recommendedName>
        <fullName evidence="4">PRKR-interacting protein 1</fullName>
    </recommendedName>
</protein>
<dbReference type="GO" id="GO:0003725">
    <property type="term" value="F:double-stranded RNA binding"/>
    <property type="evidence" value="ECO:0007669"/>
    <property type="project" value="InterPro"/>
</dbReference>
<comment type="caution">
    <text evidence="2">The sequence shown here is derived from an EMBL/GenBank/DDBJ whole genome shotgun (WGS) entry which is preliminary data.</text>
</comment>
<dbReference type="Proteomes" id="UP000309340">
    <property type="component" value="Unassembled WGS sequence"/>
</dbReference>
<organism evidence="2 3">
    <name type="scientific">Friedmanniomyces simplex</name>
    <dbReference type="NCBI Taxonomy" id="329884"/>
    <lineage>
        <taxon>Eukaryota</taxon>
        <taxon>Fungi</taxon>
        <taxon>Dikarya</taxon>
        <taxon>Ascomycota</taxon>
        <taxon>Pezizomycotina</taxon>
        <taxon>Dothideomycetes</taxon>
        <taxon>Dothideomycetidae</taxon>
        <taxon>Mycosphaerellales</taxon>
        <taxon>Teratosphaeriaceae</taxon>
        <taxon>Friedmanniomyces</taxon>
    </lineage>
</organism>
<evidence type="ECO:0008006" key="4">
    <source>
        <dbReference type="Google" id="ProtNLM"/>
    </source>
</evidence>
<dbReference type="PANTHER" id="PTHR13507:SF0">
    <property type="entry name" value="PRKR-INTERACTING PROTEIN 1"/>
    <property type="match status" value="1"/>
</dbReference>
<dbReference type="OrthoDB" id="10067079at2759"/>
<name>A0A4U0X544_9PEZI</name>
<evidence type="ECO:0000313" key="3">
    <source>
        <dbReference type="Proteomes" id="UP000309340"/>
    </source>
</evidence>
<evidence type="ECO:0000256" key="1">
    <source>
        <dbReference type="SAM" id="MobiDB-lite"/>
    </source>
</evidence>